<dbReference type="KEGG" id="rsi:Runsl_1345"/>
<dbReference type="RefSeq" id="WP_013927091.1">
    <property type="nucleotide sequence ID" value="NC_015703.1"/>
</dbReference>
<dbReference type="Proteomes" id="UP000000493">
    <property type="component" value="Chromosome"/>
</dbReference>
<dbReference type="AlphaFoldDB" id="A0A7U3ZIF3"/>
<evidence type="ECO:0000313" key="2">
    <source>
        <dbReference type="Proteomes" id="UP000000493"/>
    </source>
</evidence>
<reference evidence="1 2" key="2">
    <citation type="journal article" date="2012" name="Stand. Genomic Sci.">
        <title>Complete genome sequence of the aquatic bacterium Runella slithyformis type strain (LSU 4(T)).</title>
        <authorList>
            <person name="Copeland A."/>
            <person name="Zhang X."/>
            <person name="Misra M."/>
            <person name="Lapidus A."/>
            <person name="Nolan M."/>
            <person name="Lucas S."/>
            <person name="Deshpande S."/>
            <person name="Cheng J.F."/>
            <person name="Tapia R."/>
            <person name="Goodwin L.A."/>
            <person name="Pitluck S."/>
            <person name="Liolios K."/>
            <person name="Pagani I."/>
            <person name="Ivanova N."/>
            <person name="Mikhailova N."/>
            <person name="Pati A."/>
            <person name="Chen A."/>
            <person name="Palaniappan K."/>
            <person name="Land M."/>
            <person name="Hauser L."/>
            <person name="Pan C."/>
            <person name="Jeffries C.D."/>
            <person name="Detter J.C."/>
            <person name="Brambilla E.M."/>
            <person name="Rohde M."/>
            <person name="Djao O.D."/>
            <person name="Goker M."/>
            <person name="Sikorski J."/>
            <person name="Tindall B.J."/>
            <person name="Woyke T."/>
            <person name="Bristow J."/>
            <person name="Eisen J.A."/>
            <person name="Markowitz V."/>
            <person name="Hugenholtz P."/>
            <person name="Kyrpides N.C."/>
            <person name="Klenk H.P."/>
            <person name="Mavromatis K."/>
        </authorList>
    </citation>
    <scope>NUCLEOTIDE SEQUENCE [LARGE SCALE GENOMIC DNA]</scope>
    <source>
        <strain evidence="2">ATCC 29530 / DSM 19594 / LMG 11500 / NCIMB 11436 / LSU 4</strain>
    </source>
</reference>
<keyword evidence="2" id="KW-1185">Reference proteome</keyword>
<dbReference type="EMBL" id="CP002859">
    <property type="protein sequence ID" value="AEI47772.1"/>
    <property type="molecule type" value="Genomic_DNA"/>
</dbReference>
<protein>
    <submittedName>
        <fullName evidence="1">Uncharacterized protein</fullName>
    </submittedName>
</protein>
<accession>A0A7U3ZIF3</accession>
<gene>
    <name evidence="1" type="ordered locus">Runsl_1345</name>
</gene>
<reference evidence="2" key="1">
    <citation type="submission" date="2011-06" db="EMBL/GenBank/DDBJ databases">
        <title>The complete genome of chromosome of Runella slithyformis DSM 19594.</title>
        <authorList>
            <consortium name="US DOE Joint Genome Institute (JGI-PGF)"/>
            <person name="Lucas S."/>
            <person name="Han J."/>
            <person name="Lapidus A."/>
            <person name="Bruce D."/>
            <person name="Goodwin L."/>
            <person name="Pitluck S."/>
            <person name="Peters L."/>
            <person name="Kyrpides N."/>
            <person name="Mavromatis K."/>
            <person name="Ivanova N."/>
            <person name="Ovchinnikova G."/>
            <person name="Zhang X."/>
            <person name="Misra M."/>
            <person name="Detter J.C."/>
            <person name="Tapia R."/>
            <person name="Han C."/>
            <person name="Land M."/>
            <person name="Hauser L."/>
            <person name="Markowitz V."/>
            <person name="Cheng J.-F."/>
            <person name="Hugenholtz P."/>
            <person name="Woyke T."/>
            <person name="Wu D."/>
            <person name="Tindall B."/>
            <person name="Faehrich R."/>
            <person name="Brambilla E."/>
            <person name="Klenk H.-P."/>
            <person name="Eisen J.A."/>
        </authorList>
    </citation>
    <scope>NUCLEOTIDE SEQUENCE [LARGE SCALE GENOMIC DNA]</scope>
    <source>
        <strain evidence="2">ATCC 29530 / DSM 19594 / LMG 11500 / NCIMB 11436 / LSU 4</strain>
    </source>
</reference>
<evidence type="ECO:0000313" key="1">
    <source>
        <dbReference type="EMBL" id="AEI47772.1"/>
    </source>
</evidence>
<organism evidence="1 2">
    <name type="scientific">Runella slithyformis (strain ATCC 29530 / DSM 19594 / LMG 11500 / NCIMB 11436 / LSU 4)</name>
    <dbReference type="NCBI Taxonomy" id="761193"/>
    <lineage>
        <taxon>Bacteria</taxon>
        <taxon>Pseudomonadati</taxon>
        <taxon>Bacteroidota</taxon>
        <taxon>Cytophagia</taxon>
        <taxon>Cytophagales</taxon>
        <taxon>Spirosomataceae</taxon>
        <taxon>Runella</taxon>
    </lineage>
</organism>
<sequence length="75" mass="8612">MMIKLKGENGLFWINPEAIEVVKVESDWSTVTTPRQTLTVRTNDNAEALANLLQCDNLEDLLADCVFMREWEPPF</sequence>
<proteinExistence type="predicted"/>
<name>A0A7U3ZIF3_RUNSL</name>